<feature type="region of interest" description="Disordered" evidence="1">
    <location>
        <begin position="272"/>
        <end position="293"/>
    </location>
</feature>
<dbReference type="EMBL" id="FOMJ01000001">
    <property type="protein sequence ID" value="SFC93788.1"/>
    <property type="molecule type" value="Genomic_DNA"/>
</dbReference>
<dbReference type="OrthoDB" id="9788802at2"/>
<dbReference type="Proteomes" id="UP000198611">
    <property type="component" value="Unassembled WGS sequence"/>
</dbReference>
<gene>
    <name evidence="2" type="ORF">SAMN05660831_00154</name>
</gene>
<evidence type="ECO:0000256" key="1">
    <source>
        <dbReference type="SAM" id="MobiDB-lite"/>
    </source>
</evidence>
<dbReference type="Pfam" id="PF07963">
    <property type="entry name" value="N_methyl"/>
    <property type="match status" value="1"/>
</dbReference>
<keyword evidence="3" id="KW-1185">Reference proteome</keyword>
<sequence length="293" mass="31152">MIRQSGFTLIEAVLVLVLLGVLSIGLAAFIDNATDHYADTAERTRLLGEARLALTRMGREIERALPYSLRTDSDGDARCLEFLPTRDGGRYQAEGGPYPGGAEREPLPVGETATSFHVLGFEGVSGDGDLTHLRQAGVEYIAVYPAPPADTHIYGEGADPAAGDDVALRRFASAAATSIGGVVQVNLANDTRFPRHAPQPHRFFLVGSPVSFCVEGGDLLRYEGYGLQVDQPLPPGGTGRPLARGLGAGSTFELEPAGLERRGLVRARLELEPQSDGGGPLTVEHAFSTRNHP</sequence>
<evidence type="ECO:0000313" key="2">
    <source>
        <dbReference type="EMBL" id="SFC93788.1"/>
    </source>
</evidence>
<accession>A0A1I1NEA2</accession>
<dbReference type="PROSITE" id="PS00409">
    <property type="entry name" value="PROKAR_NTER_METHYL"/>
    <property type="match status" value="1"/>
</dbReference>
<evidence type="ECO:0000313" key="3">
    <source>
        <dbReference type="Proteomes" id="UP000198611"/>
    </source>
</evidence>
<proteinExistence type="predicted"/>
<dbReference type="NCBIfam" id="TIGR02532">
    <property type="entry name" value="IV_pilin_GFxxxE"/>
    <property type="match status" value="1"/>
</dbReference>
<name>A0A1I1NEA2_9GAMM</name>
<reference evidence="2 3" key="1">
    <citation type="submission" date="2016-10" db="EMBL/GenBank/DDBJ databases">
        <authorList>
            <person name="de Groot N.N."/>
        </authorList>
    </citation>
    <scope>NUCLEOTIDE SEQUENCE [LARGE SCALE GENOMIC DNA]</scope>
    <source>
        <strain evidence="2 3">HL3</strain>
    </source>
</reference>
<protein>
    <submittedName>
        <fullName evidence="2">MSHA biogenesis protein MshO</fullName>
    </submittedName>
</protein>
<organism evidence="2 3">
    <name type="scientific">Thiohalospira halophila DSM 15071</name>
    <dbReference type="NCBI Taxonomy" id="1123397"/>
    <lineage>
        <taxon>Bacteria</taxon>
        <taxon>Pseudomonadati</taxon>
        <taxon>Pseudomonadota</taxon>
        <taxon>Gammaproteobacteria</taxon>
        <taxon>Thiohalospirales</taxon>
        <taxon>Thiohalospiraceae</taxon>
        <taxon>Thiohalospira</taxon>
    </lineage>
</organism>
<dbReference type="AlphaFoldDB" id="A0A1I1NEA2"/>
<dbReference type="STRING" id="1123397.SAMN05660831_00154"/>
<dbReference type="RefSeq" id="WP_093426849.1">
    <property type="nucleotide sequence ID" value="NZ_FOMJ01000001.1"/>
</dbReference>
<dbReference type="InterPro" id="IPR012902">
    <property type="entry name" value="N_methyl_site"/>
</dbReference>